<dbReference type="GO" id="GO:0003677">
    <property type="term" value="F:DNA binding"/>
    <property type="evidence" value="ECO:0007669"/>
    <property type="project" value="InterPro"/>
</dbReference>
<evidence type="ECO:0000313" key="2">
    <source>
        <dbReference type="EMBL" id="MBI1625781.1"/>
    </source>
</evidence>
<feature type="domain" description="Nuclease associated modular" evidence="1">
    <location>
        <begin position="59"/>
        <end position="74"/>
    </location>
</feature>
<dbReference type="AlphaFoldDB" id="A0A843B4S9"/>
<sequence>MKKYSIKALNSLLADGADLYLSDAEINKATGIWRRTQQQMGIPLAPETRHKISEALKDRHLSAETKAKISASLKKRHQSHPKVSVA</sequence>
<dbReference type="EMBL" id="JABBCQ020000013">
    <property type="protein sequence ID" value="MBI1625781.1"/>
    <property type="molecule type" value="Genomic_DNA"/>
</dbReference>
<dbReference type="Proteomes" id="UP000530032">
    <property type="component" value="Unassembled WGS sequence"/>
</dbReference>
<accession>A0A843B4S9</accession>
<evidence type="ECO:0000313" key="3">
    <source>
        <dbReference type="Proteomes" id="UP000530032"/>
    </source>
</evidence>
<dbReference type="RefSeq" id="WP_198460912.1">
    <property type="nucleotide sequence ID" value="NZ_JABBCQ020000013.1"/>
</dbReference>
<dbReference type="InterPro" id="IPR003611">
    <property type="entry name" value="NUMOD3"/>
</dbReference>
<keyword evidence="3" id="KW-1185">Reference proteome</keyword>
<comment type="caution">
    <text evidence="2">The sequence shown here is derived from an EMBL/GenBank/DDBJ whole genome shotgun (WGS) entry which is preliminary data.</text>
</comment>
<feature type="domain" description="Nuclease associated modular" evidence="1">
    <location>
        <begin position="45"/>
        <end position="58"/>
    </location>
</feature>
<proteinExistence type="predicted"/>
<gene>
    <name evidence="2" type="ORF">HF327_014855</name>
</gene>
<protein>
    <recommendedName>
        <fullName evidence="1">Nuclease associated modular domain-containing protein</fullName>
    </recommendedName>
</protein>
<evidence type="ECO:0000259" key="1">
    <source>
        <dbReference type="Pfam" id="PF07460"/>
    </source>
</evidence>
<organism evidence="2 3">
    <name type="scientific">Comamonas suwonensis</name>
    <dbReference type="NCBI Taxonomy" id="2606214"/>
    <lineage>
        <taxon>Bacteria</taxon>
        <taxon>Pseudomonadati</taxon>
        <taxon>Pseudomonadota</taxon>
        <taxon>Betaproteobacteria</taxon>
        <taxon>Burkholderiales</taxon>
        <taxon>Comamonadaceae</taxon>
        <taxon>Comamonas</taxon>
    </lineage>
</organism>
<reference evidence="2" key="1">
    <citation type="submission" date="2020-12" db="EMBL/GenBank/DDBJ databases">
        <title>Comamonas sp. nov., isolated from stream water.</title>
        <authorList>
            <person name="Park K.-H."/>
        </authorList>
    </citation>
    <scope>NUCLEOTIDE SEQUENCE</scope>
    <source>
        <strain evidence="2">EJ-4</strain>
    </source>
</reference>
<name>A0A843B4S9_9BURK</name>
<dbReference type="Pfam" id="PF07460">
    <property type="entry name" value="NUMOD3"/>
    <property type="match status" value="2"/>
</dbReference>